<name>A0A9W7T7V8_TRIRA</name>
<evidence type="ECO:0000256" key="2">
    <source>
        <dbReference type="SAM" id="SignalP"/>
    </source>
</evidence>
<evidence type="ECO:0000259" key="3">
    <source>
        <dbReference type="PROSITE" id="PS50835"/>
    </source>
</evidence>
<keyword evidence="1" id="KW-0812">Transmembrane</keyword>
<dbReference type="AlphaFoldDB" id="A0A9W7T7V8"/>
<protein>
    <recommendedName>
        <fullName evidence="3">Ig-like domain-containing protein</fullName>
    </recommendedName>
</protein>
<dbReference type="SMART" id="SM00409">
    <property type="entry name" value="IG"/>
    <property type="match status" value="2"/>
</dbReference>
<dbReference type="PANTHER" id="PTHR21063:SF4">
    <property type="entry name" value="CD48 ANTIGEN-RELATED"/>
    <property type="match status" value="1"/>
</dbReference>
<organism evidence="4 5">
    <name type="scientific">Triplophysa rosa</name>
    <name type="common">Cave loach</name>
    <dbReference type="NCBI Taxonomy" id="992332"/>
    <lineage>
        <taxon>Eukaryota</taxon>
        <taxon>Metazoa</taxon>
        <taxon>Chordata</taxon>
        <taxon>Craniata</taxon>
        <taxon>Vertebrata</taxon>
        <taxon>Euteleostomi</taxon>
        <taxon>Actinopterygii</taxon>
        <taxon>Neopterygii</taxon>
        <taxon>Teleostei</taxon>
        <taxon>Ostariophysi</taxon>
        <taxon>Cypriniformes</taxon>
        <taxon>Nemacheilidae</taxon>
        <taxon>Triplophysa</taxon>
    </lineage>
</organism>
<keyword evidence="1" id="KW-0472">Membrane</keyword>
<dbReference type="SUPFAM" id="SSF48726">
    <property type="entry name" value="Immunoglobulin"/>
    <property type="match status" value="3"/>
</dbReference>
<feature type="chain" id="PRO_5040835714" description="Ig-like domain-containing protein" evidence="2">
    <location>
        <begin position="22"/>
        <end position="464"/>
    </location>
</feature>
<comment type="caution">
    <text evidence="4">The sequence shown here is derived from an EMBL/GenBank/DDBJ whole genome shotgun (WGS) entry which is preliminary data.</text>
</comment>
<feature type="transmembrane region" description="Helical" evidence="1">
    <location>
        <begin position="230"/>
        <end position="254"/>
    </location>
</feature>
<sequence length="464" mass="52522">MDSPFLLYLILVGLLKKGVETHEETQEQKTADVTLSVMEGETVTLESGVTNIQRNDLTVWTFGDTRIALMNKEPGKNSLFAGDDEMFRDKLHLNNQTGDLTITNIRTEHTGFYQLQILSTGDFFRKFLVHVNAPLPVPVITRDSSSLSSKCVLLCSVMNVSHASLSWYKENSLLSSISVSEHIDSSISLHLECLDDSYTCVLNNRITNQTQHLNTDDCHKCSAHSVHPGLIALIAVLCACVLVGVTAAMIRLYCQRKSKEKPKQNNQPVEEELRTLTNGSILRTAPGPIYVETFLDEIDHRSDDQRKRSTCENCSRHSSIRFMDDDKSDDGLYPEEQNDHFEDDVMTRLSVEEGHTVTLPTFIASIEDVDFKWKFAESKATGHSIKFKVIVERTRENDGEISFSTGRFQNRLQLDNHTGSLTLTDFTAQDVGYYKLWIPSKRISKTFDVTKKVLTLQRRNTFNL</sequence>
<keyword evidence="5" id="KW-1185">Reference proteome</keyword>
<dbReference type="OrthoDB" id="9427418at2759"/>
<evidence type="ECO:0000313" key="4">
    <source>
        <dbReference type="EMBL" id="KAI7791227.1"/>
    </source>
</evidence>
<feature type="signal peptide" evidence="2">
    <location>
        <begin position="1"/>
        <end position="21"/>
    </location>
</feature>
<keyword evidence="1" id="KW-1133">Transmembrane helix</keyword>
<accession>A0A9W7T7V8</accession>
<dbReference type="InterPro" id="IPR007110">
    <property type="entry name" value="Ig-like_dom"/>
</dbReference>
<gene>
    <name evidence="4" type="ORF">IRJ41_012970</name>
</gene>
<dbReference type="Gene3D" id="2.60.40.10">
    <property type="entry name" value="Immunoglobulins"/>
    <property type="match status" value="3"/>
</dbReference>
<reference evidence="4" key="1">
    <citation type="submission" date="2021-02" db="EMBL/GenBank/DDBJ databases">
        <title>Comparative genomics reveals that relaxation of natural selection precedes convergent phenotypic evolution of cavefish.</title>
        <authorList>
            <person name="Peng Z."/>
        </authorList>
    </citation>
    <scope>NUCLEOTIDE SEQUENCE</scope>
    <source>
        <tissue evidence="4">Muscle</tissue>
    </source>
</reference>
<proteinExistence type="predicted"/>
<dbReference type="InterPro" id="IPR013783">
    <property type="entry name" value="Ig-like_fold"/>
</dbReference>
<dbReference type="InterPro" id="IPR003599">
    <property type="entry name" value="Ig_sub"/>
</dbReference>
<feature type="domain" description="Ig-like" evidence="3">
    <location>
        <begin position="134"/>
        <end position="214"/>
    </location>
</feature>
<dbReference type="Pfam" id="PF07686">
    <property type="entry name" value="V-set"/>
    <property type="match status" value="1"/>
</dbReference>
<dbReference type="InterPro" id="IPR036179">
    <property type="entry name" value="Ig-like_dom_sf"/>
</dbReference>
<dbReference type="Proteomes" id="UP001059041">
    <property type="component" value="Linkage Group LG25"/>
</dbReference>
<keyword evidence="2" id="KW-0732">Signal</keyword>
<evidence type="ECO:0000313" key="5">
    <source>
        <dbReference type="Proteomes" id="UP001059041"/>
    </source>
</evidence>
<dbReference type="PANTHER" id="PTHR21063">
    <property type="entry name" value="LFA-3"/>
    <property type="match status" value="1"/>
</dbReference>
<dbReference type="InterPro" id="IPR013106">
    <property type="entry name" value="Ig_V-set"/>
</dbReference>
<dbReference type="PROSITE" id="PS50835">
    <property type="entry name" value="IG_LIKE"/>
    <property type="match status" value="1"/>
</dbReference>
<dbReference type="EMBL" id="JAFHDT010000025">
    <property type="protein sequence ID" value="KAI7791227.1"/>
    <property type="molecule type" value="Genomic_DNA"/>
</dbReference>
<evidence type="ECO:0000256" key="1">
    <source>
        <dbReference type="SAM" id="Phobius"/>
    </source>
</evidence>